<dbReference type="InterPro" id="IPR001915">
    <property type="entry name" value="Peptidase_M48"/>
</dbReference>
<feature type="compositionally biased region" description="Polar residues" evidence="7">
    <location>
        <begin position="307"/>
        <end position="317"/>
    </location>
</feature>
<keyword evidence="4 6" id="KW-0862">Zinc</keyword>
<name>A0ABQ2Z0G9_9NEIS</name>
<reference evidence="11" key="1">
    <citation type="journal article" date="2019" name="Int. J. Syst. Evol. Microbiol.">
        <title>The Global Catalogue of Microorganisms (GCM) 10K type strain sequencing project: providing services to taxonomists for standard genome sequencing and annotation.</title>
        <authorList>
            <consortium name="The Broad Institute Genomics Platform"/>
            <consortium name="The Broad Institute Genome Sequencing Center for Infectious Disease"/>
            <person name="Wu L."/>
            <person name="Ma J."/>
        </authorList>
    </citation>
    <scope>NUCLEOTIDE SEQUENCE [LARGE SCALE GENOMIC DNA]</scope>
    <source>
        <strain evidence="11">KCTC 32041</strain>
    </source>
</reference>
<sequence length="342" mass="37182">MVTIKALWRDGKTPQAQAANVGRIDDELLLLRDGRQYRYPLADIRLEAGVADLPDTLQLPDGGTLEVADRIAIRRLIGGLSWGDRSGHWLQQSWRALAGLALLASVVLWLGYRHLLPLAAGALAPLVPVPVEQALADSTLQWLDRSGATGPSRLGEARRARLQQQLQALLPDSRYRYRLLLRDATVIGPNAFALPGGTIIVTDQLLALIRRDDELLAILAHEAGHVEARHGLRSALQSSGLLLALSLITGDASSALLVLPVSLANADYSRAHEREADRFAYARLRAHGLSPCLLGYSLQRIEAATHPQATTDDNTPGSWFASHPDTAERSQPDGLRCPPRPD</sequence>
<evidence type="ECO:0000256" key="2">
    <source>
        <dbReference type="ARBA" id="ARBA00022723"/>
    </source>
</evidence>
<evidence type="ECO:0000256" key="5">
    <source>
        <dbReference type="ARBA" id="ARBA00023049"/>
    </source>
</evidence>
<dbReference type="Pfam" id="PF23368">
    <property type="entry name" value="DUF7092"/>
    <property type="match status" value="1"/>
</dbReference>
<evidence type="ECO:0000256" key="3">
    <source>
        <dbReference type="ARBA" id="ARBA00022801"/>
    </source>
</evidence>
<evidence type="ECO:0000259" key="9">
    <source>
        <dbReference type="Pfam" id="PF23368"/>
    </source>
</evidence>
<dbReference type="Proteomes" id="UP000600877">
    <property type="component" value="Unassembled WGS sequence"/>
</dbReference>
<keyword evidence="11" id="KW-1185">Reference proteome</keyword>
<evidence type="ECO:0000256" key="7">
    <source>
        <dbReference type="SAM" id="MobiDB-lite"/>
    </source>
</evidence>
<comment type="similarity">
    <text evidence="6">Belongs to the peptidase M48 family.</text>
</comment>
<evidence type="ECO:0000259" key="8">
    <source>
        <dbReference type="Pfam" id="PF01435"/>
    </source>
</evidence>
<dbReference type="Gene3D" id="3.30.2010.10">
    <property type="entry name" value="Metalloproteases ('zincins'), catalytic domain"/>
    <property type="match status" value="1"/>
</dbReference>
<dbReference type="InterPro" id="IPR051156">
    <property type="entry name" value="Mito/Outer_Membr_Metalloprot"/>
</dbReference>
<comment type="cofactor">
    <cofactor evidence="6">
        <name>Zn(2+)</name>
        <dbReference type="ChEBI" id="CHEBI:29105"/>
    </cofactor>
    <text evidence="6">Binds 1 zinc ion per subunit.</text>
</comment>
<comment type="caution">
    <text evidence="10">The sequence shown here is derived from an EMBL/GenBank/DDBJ whole genome shotgun (WGS) entry which is preliminary data.</text>
</comment>
<protein>
    <recommendedName>
        <fullName evidence="12">Zn-dependent protease with chaperone function</fullName>
    </recommendedName>
</protein>
<accession>A0ABQ2Z0G9</accession>
<dbReference type="InterPro" id="IPR055518">
    <property type="entry name" value="DUF7092"/>
</dbReference>
<dbReference type="RefSeq" id="WP_189375282.1">
    <property type="nucleotide sequence ID" value="NZ_BMYW01000012.1"/>
</dbReference>
<dbReference type="PANTHER" id="PTHR22726:SF1">
    <property type="entry name" value="METALLOENDOPEPTIDASE OMA1, MITOCHONDRIAL"/>
    <property type="match status" value="1"/>
</dbReference>
<dbReference type="PANTHER" id="PTHR22726">
    <property type="entry name" value="METALLOENDOPEPTIDASE OMA1"/>
    <property type="match status" value="1"/>
</dbReference>
<dbReference type="EMBL" id="BMYW01000012">
    <property type="protein sequence ID" value="GGX99306.1"/>
    <property type="molecule type" value="Genomic_DNA"/>
</dbReference>
<evidence type="ECO:0008006" key="12">
    <source>
        <dbReference type="Google" id="ProtNLM"/>
    </source>
</evidence>
<evidence type="ECO:0000256" key="6">
    <source>
        <dbReference type="RuleBase" id="RU003983"/>
    </source>
</evidence>
<keyword evidence="1 6" id="KW-0645">Protease</keyword>
<feature type="domain" description="Peptidase M48" evidence="8">
    <location>
        <begin position="159"/>
        <end position="330"/>
    </location>
</feature>
<evidence type="ECO:0000313" key="10">
    <source>
        <dbReference type="EMBL" id="GGX99306.1"/>
    </source>
</evidence>
<feature type="domain" description="DUF7092" evidence="9">
    <location>
        <begin position="4"/>
        <end position="78"/>
    </location>
</feature>
<keyword evidence="5 6" id="KW-0482">Metalloprotease</keyword>
<keyword evidence="3 6" id="KW-0378">Hydrolase</keyword>
<dbReference type="CDD" id="cd07332">
    <property type="entry name" value="M48C_Oma1_like"/>
    <property type="match status" value="1"/>
</dbReference>
<evidence type="ECO:0000256" key="1">
    <source>
        <dbReference type="ARBA" id="ARBA00022670"/>
    </source>
</evidence>
<gene>
    <name evidence="10" type="ORF">GCM10011290_29160</name>
</gene>
<evidence type="ECO:0000313" key="11">
    <source>
        <dbReference type="Proteomes" id="UP000600877"/>
    </source>
</evidence>
<organism evidence="10 11">
    <name type="scientific">Vogesella alkaliphila</name>
    <dbReference type="NCBI Taxonomy" id="1193621"/>
    <lineage>
        <taxon>Bacteria</taxon>
        <taxon>Pseudomonadati</taxon>
        <taxon>Pseudomonadota</taxon>
        <taxon>Betaproteobacteria</taxon>
        <taxon>Neisseriales</taxon>
        <taxon>Chromobacteriaceae</taxon>
        <taxon>Vogesella</taxon>
    </lineage>
</organism>
<proteinExistence type="inferred from homology"/>
<dbReference type="Pfam" id="PF01435">
    <property type="entry name" value="Peptidase_M48"/>
    <property type="match status" value="1"/>
</dbReference>
<evidence type="ECO:0000256" key="4">
    <source>
        <dbReference type="ARBA" id="ARBA00022833"/>
    </source>
</evidence>
<feature type="region of interest" description="Disordered" evidence="7">
    <location>
        <begin position="307"/>
        <end position="342"/>
    </location>
</feature>
<keyword evidence="2" id="KW-0479">Metal-binding</keyword>